<sequence length="214" mass="25456">MNTESQKVDLSQMSDAEFEAEMQRRNLAKVEQQEKLKKDYESLKTGVVIDLCKDATEINETLKIFKQKAFSDMQTVYEMLKEYSNRHKDGKGNFQLEHENFRVSYKRQGKPHFDERSHQAEKHIIDFVNTKFENDVDTKDLVMSLLERKKGELDINLVQKLYAMENRFQDENWKRGIELLKESYSYSHSKDYIGFETKNDKGEWQTINLQFSNI</sequence>
<dbReference type="Pfam" id="PF11363">
    <property type="entry name" value="DUF3164"/>
    <property type="match status" value="1"/>
</dbReference>
<proteinExistence type="predicted"/>
<evidence type="ECO:0000313" key="2">
    <source>
        <dbReference type="Proteomes" id="UP000596329"/>
    </source>
</evidence>
<name>A0A7U2NI13_FLAPS</name>
<evidence type="ECO:0000313" key="1">
    <source>
        <dbReference type="EMBL" id="QRE05318.1"/>
    </source>
</evidence>
<organism evidence="1 2">
    <name type="scientific">Flavobacterium psychrophilum</name>
    <dbReference type="NCBI Taxonomy" id="96345"/>
    <lineage>
        <taxon>Bacteria</taxon>
        <taxon>Pseudomonadati</taxon>
        <taxon>Bacteroidota</taxon>
        <taxon>Flavobacteriia</taxon>
        <taxon>Flavobacteriales</taxon>
        <taxon>Flavobacteriaceae</taxon>
        <taxon>Flavobacterium</taxon>
    </lineage>
</organism>
<accession>A0A7U2NI13</accession>
<dbReference type="Proteomes" id="UP000596329">
    <property type="component" value="Chromosome"/>
</dbReference>
<dbReference type="AlphaFoldDB" id="A0A7U2NI13"/>
<gene>
    <name evidence="1" type="ORF">H0H26_06950</name>
</gene>
<reference evidence="1 2" key="1">
    <citation type="submission" date="2020-07" db="EMBL/GenBank/DDBJ databases">
        <title>Genomic characterization of Flavobacterium psychrophilum strains.</title>
        <authorList>
            <person name="Castillo D."/>
            <person name="Jorgensen J."/>
            <person name="Middelboe M."/>
        </authorList>
    </citation>
    <scope>NUCLEOTIDE SEQUENCE [LARGE SCALE GENOMIC DNA]</scope>
    <source>
        <strain evidence="1 2">FPS-R7</strain>
    </source>
</reference>
<protein>
    <submittedName>
        <fullName evidence="1">DUF3164 family protein</fullName>
    </submittedName>
</protein>
<dbReference type="EMBL" id="CP059075">
    <property type="protein sequence ID" value="QRE05318.1"/>
    <property type="molecule type" value="Genomic_DNA"/>
</dbReference>
<dbReference type="InterPro" id="IPR021505">
    <property type="entry name" value="Phage_B3_Orf6"/>
</dbReference>
<dbReference type="RefSeq" id="WP_063742636.1">
    <property type="nucleotide sequence ID" value="NZ_CP059075.1"/>
</dbReference>